<dbReference type="InterPro" id="IPR033334">
    <property type="entry name" value="LNG1/2"/>
</dbReference>
<dbReference type="OrthoDB" id="769613at2759"/>
<organism evidence="2 3">
    <name type="scientific">Artemisia annua</name>
    <name type="common">Sweet wormwood</name>
    <dbReference type="NCBI Taxonomy" id="35608"/>
    <lineage>
        <taxon>Eukaryota</taxon>
        <taxon>Viridiplantae</taxon>
        <taxon>Streptophyta</taxon>
        <taxon>Embryophyta</taxon>
        <taxon>Tracheophyta</taxon>
        <taxon>Spermatophyta</taxon>
        <taxon>Magnoliopsida</taxon>
        <taxon>eudicotyledons</taxon>
        <taxon>Gunneridae</taxon>
        <taxon>Pentapetalae</taxon>
        <taxon>asterids</taxon>
        <taxon>campanulids</taxon>
        <taxon>Asterales</taxon>
        <taxon>Asteraceae</taxon>
        <taxon>Asteroideae</taxon>
        <taxon>Anthemideae</taxon>
        <taxon>Artemisiinae</taxon>
        <taxon>Artemisia</taxon>
    </lineage>
</organism>
<accession>A0A2U1MNG6</accession>
<sequence length="194" mass="22183">MCKITRYKNDKGKEFNNASEQPKEKTSNQAGKEKHRVSVESSRNSYSSSCSSLDCSKRVQTEQSLFCPSTVSEPSSPTSHIKHDLLADIRDVVKDSMNRKPRVVPVKTVAREERKGPATTHVDSPRPLNHLKPVPYDRKDQNLAKLREISRGIKEGVKETSRFSYDGRESSGKERIRFNFWGKFERACDYDTML</sequence>
<feature type="compositionally biased region" description="Low complexity" evidence="1">
    <location>
        <begin position="39"/>
        <end position="53"/>
    </location>
</feature>
<evidence type="ECO:0000256" key="1">
    <source>
        <dbReference type="SAM" id="MobiDB-lite"/>
    </source>
</evidence>
<evidence type="ECO:0000313" key="3">
    <source>
        <dbReference type="Proteomes" id="UP000245207"/>
    </source>
</evidence>
<dbReference type="PANTHER" id="PTHR31680:SF16">
    <property type="entry name" value="DUF4378 DOMAIN-CONTAINING PROTEIN"/>
    <property type="match status" value="1"/>
</dbReference>
<dbReference type="GO" id="GO:0051513">
    <property type="term" value="P:regulation of monopolar cell growth"/>
    <property type="evidence" value="ECO:0007669"/>
    <property type="project" value="InterPro"/>
</dbReference>
<gene>
    <name evidence="2" type="ORF">CTI12_AA361990</name>
</gene>
<dbReference type="AlphaFoldDB" id="A0A2U1MNG6"/>
<name>A0A2U1MNG6_ARTAN</name>
<dbReference type="STRING" id="35608.A0A2U1MNG6"/>
<keyword evidence="3" id="KW-1185">Reference proteome</keyword>
<dbReference type="Proteomes" id="UP000245207">
    <property type="component" value="Unassembled WGS sequence"/>
</dbReference>
<evidence type="ECO:0000313" key="2">
    <source>
        <dbReference type="EMBL" id="PWA62803.1"/>
    </source>
</evidence>
<feature type="region of interest" description="Disordered" evidence="1">
    <location>
        <begin position="1"/>
        <end position="53"/>
    </location>
</feature>
<dbReference type="EMBL" id="PKPP01004782">
    <property type="protein sequence ID" value="PWA62803.1"/>
    <property type="molecule type" value="Genomic_DNA"/>
</dbReference>
<reference evidence="2 3" key="1">
    <citation type="journal article" date="2018" name="Mol. Plant">
        <title>The genome of Artemisia annua provides insight into the evolution of Asteraceae family and artemisinin biosynthesis.</title>
        <authorList>
            <person name="Shen Q."/>
            <person name="Zhang L."/>
            <person name="Liao Z."/>
            <person name="Wang S."/>
            <person name="Yan T."/>
            <person name="Shi P."/>
            <person name="Liu M."/>
            <person name="Fu X."/>
            <person name="Pan Q."/>
            <person name="Wang Y."/>
            <person name="Lv Z."/>
            <person name="Lu X."/>
            <person name="Zhang F."/>
            <person name="Jiang W."/>
            <person name="Ma Y."/>
            <person name="Chen M."/>
            <person name="Hao X."/>
            <person name="Li L."/>
            <person name="Tang Y."/>
            <person name="Lv G."/>
            <person name="Zhou Y."/>
            <person name="Sun X."/>
            <person name="Brodelius P.E."/>
            <person name="Rose J.K.C."/>
            <person name="Tang K."/>
        </authorList>
    </citation>
    <scope>NUCLEOTIDE SEQUENCE [LARGE SCALE GENOMIC DNA]</scope>
    <source>
        <strain evidence="3">cv. Huhao1</strain>
        <tissue evidence="2">Leaf</tissue>
    </source>
</reference>
<protein>
    <submittedName>
        <fullName evidence="2">Uncharacterized protein</fullName>
    </submittedName>
</protein>
<proteinExistence type="predicted"/>
<comment type="caution">
    <text evidence="2">The sequence shown here is derived from an EMBL/GenBank/DDBJ whole genome shotgun (WGS) entry which is preliminary data.</text>
</comment>
<dbReference type="PANTHER" id="PTHR31680">
    <property type="entry name" value="LONGIFOLIA PROTEIN"/>
    <property type="match status" value="1"/>
</dbReference>
<feature type="region of interest" description="Disordered" evidence="1">
    <location>
        <begin position="112"/>
        <end position="135"/>
    </location>
</feature>